<dbReference type="AlphaFoldDB" id="A0A8C9SJV4"/>
<dbReference type="InterPro" id="IPR001304">
    <property type="entry name" value="C-type_lectin-like"/>
</dbReference>
<reference evidence="2 3" key="1">
    <citation type="submission" date="2019-04" db="EMBL/GenBank/DDBJ databases">
        <authorList>
            <consortium name="Wellcome Sanger Institute Data Sharing"/>
        </authorList>
    </citation>
    <scope>NUCLEOTIDE SEQUENCE [LARGE SCALE GENOMIC DNA]</scope>
</reference>
<feature type="domain" description="C-type lectin" evidence="1">
    <location>
        <begin position="28"/>
        <end position="138"/>
    </location>
</feature>
<dbReference type="InterPro" id="IPR016186">
    <property type="entry name" value="C-type_lectin-like/link_sf"/>
</dbReference>
<dbReference type="InterPro" id="IPR016187">
    <property type="entry name" value="CTDL_fold"/>
</dbReference>
<dbReference type="PANTHER" id="PTHR45784">
    <property type="entry name" value="C-TYPE LECTIN DOMAIN FAMILY 20 MEMBER A-RELATED"/>
    <property type="match status" value="1"/>
</dbReference>
<keyword evidence="3" id="KW-1185">Reference proteome</keyword>
<dbReference type="OrthoDB" id="406096at2759"/>
<evidence type="ECO:0000313" key="3">
    <source>
        <dbReference type="Proteomes" id="UP000694397"/>
    </source>
</evidence>
<evidence type="ECO:0000259" key="1">
    <source>
        <dbReference type="PROSITE" id="PS50041"/>
    </source>
</evidence>
<organism evidence="2 3">
    <name type="scientific">Scleropages formosus</name>
    <name type="common">Asian bonytongue</name>
    <name type="synonym">Osteoglossum formosum</name>
    <dbReference type="NCBI Taxonomy" id="113540"/>
    <lineage>
        <taxon>Eukaryota</taxon>
        <taxon>Metazoa</taxon>
        <taxon>Chordata</taxon>
        <taxon>Craniata</taxon>
        <taxon>Vertebrata</taxon>
        <taxon>Euteleostomi</taxon>
        <taxon>Actinopterygii</taxon>
        <taxon>Neopterygii</taxon>
        <taxon>Teleostei</taxon>
        <taxon>Osteoglossocephala</taxon>
        <taxon>Osteoglossomorpha</taxon>
        <taxon>Osteoglossiformes</taxon>
        <taxon>Osteoglossidae</taxon>
        <taxon>Scleropages</taxon>
    </lineage>
</organism>
<dbReference type="PROSITE" id="PS50041">
    <property type="entry name" value="C_TYPE_LECTIN_2"/>
    <property type="match status" value="1"/>
</dbReference>
<dbReference type="SMART" id="SM00034">
    <property type="entry name" value="CLECT"/>
    <property type="match status" value="1"/>
</dbReference>
<dbReference type="Ensembl" id="ENSSFOT00015067733.1">
    <property type="protein sequence ID" value="ENSSFOP00015040435.1"/>
    <property type="gene ID" value="ENSSFOG00015025174.1"/>
</dbReference>
<name>A0A8C9SJV4_SCLFO</name>
<reference evidence="2" key="2">
    <citation type="submission" date="2025-08" db="UniProtKB">
        <authorList>
            <consortium name="Ensembl"/>
        </authorList>
    </citation>
    <scope>IDENTIFICATION</scope>
</reference>
<dbReference type="GeneTree" id="ENSGT00940000164633"/>
<dbReference type="Proteomes" id="UP000694397">
    <property type="component" value="Chromosome 9"/>
</dbReference>
<dbReference type="PANTHER" id="PTHR45784:SF3">
    <property type="entry name" value="C-TYPE LECTIN DOMAIN FAMILY 4 MEMBER K-LIKE-RELATED"/>
    <property type="match status" value="1"/>
</dbReference>
<evidence type="ECO:0000313" key="2">
    <source>
        <dbReference type="Ensembl" id="ENSSFOP00015040435.1"/>
    </source>
</evidence>
<dbReference type="Gene3D" id="3.10.100.10">
    <property type="entry name" value="Mannose-Binding Protein A, subunit A"/>
    <property type="match status" value="1"/>
</dbReference>
<accession>A0A8C9SJV4</accession>
<dbReference type="SUPFAM" id="SSF56436">
    <property type="entry name" value="C-type lectin-like"/>
    <property type="match status" value="1"/>
</dbReference>
<dbReference type="Pfam" id="PF00059">
    <property type="entry name" value="Lectin_C"/>
    <property type="match status" value="1"/>
</dbReference>
<sequence>GSSSFPMVRLCNLLNVLSCNDVSLFESILGWTYHYSNNTMTWNKAENYCQTYFTNLMVIQNLAENHNLTENLPQKDKYYWIGLRKVNSSWTWTGTNETLQHESWAINEPNNVKDNEDCVELYVNQGNNRGKWNDEKCNSPKYDFFKL</sequence>
<protein>
    <recommendedName>
        <fullName evidence="1">C-type lectin domain-containing protein</fullName>
    </recommendedName>
</protein>
<proteinExistence type="predicted"/>
<reference evidence="2" key="3">
    <citation type="submission" date="2025-09" db="UniProtKB">
        <authorList>
            <consortium name="Ensembl"/>
        </authorList>
    </citation>
    <scope>IDENTIFICATION</scope>
</reference>